<gene>
    <name evidence="1" type="ORF">I2I05_19000</name>
</gene>
<protein>
    <submittedName>
        <fullName evidence="1">Uncharacterized protein</fullName>
    </submittedName>
</protein>
<name>A0ABS0IM88_9BACT</name>
<dbReference type="EMBL" id="JADQDQ010000013">
    <property type="protein sequence ID" value="MBF9239489.1"/>
    <property type="molecule type" value="Genomic_DNA"/>
</dbReference>
<accession>A0ABS0IM88</accession>
<proteinExistence type="predicted"/>
<reference evidence="1 2" key="1">
    <citation type="submission" date="2020-11" db="EMBL/GenBank/DDBJ databases">
        <authorList>
            <person name="Kim M.K."/>
        </authorList>
    </citation>
    <scope>NUCLEOTIDE SEQUENCE [LARGE SCALE GENOMIC DNA]</scope>
    <source>
        <strain evidence="1 2">BT683</strain>
    </source>
</reference>
<organism evidence="1 2">
    <name type="scientific">Hymenobacter jeongseonensis</name>
    <dbReference type="NCBI Taxonomy" id="2791027"/>
    <lineage>
        <taxon>Bacteria</taxon>
        <taxon>Pseudomonadati</taxon>
        <taxon>Bacteroidota</taxon>
        <taxon>Cytophagia</taxon>
        <taxon>Cytophagales</taxon>
        <taxon>Hymenobacteraceae</taxon>
        <taxon>Hymenobacter</taxon>
    </lineage>
</organism>
<evidence type="ECO:0000313" key="2">
    <source>
        <dbReference type="Proteomes" id="UP000597617"/>
    </source>
</evidence>
<evidence type="ECO:0000313" key="1">
    <source>
        <dbReference type="EMBL" id="MBF9239489.1"/>
    </source>
</evidence>
<dbReference type="RefSeq" id="WP_196283841.1">
    <property type="nucleotide sequence ID" value="NZ_JADQDQ010000013.1"/>
</dbReference>
<dbReference type="Proteomes" id="UP000597617">
    <property type="component" value="Unassembled WGS sequence"/>
</dbReference>
<sequence length="89" mass="9670">MSIETLTTDEFMDLEIEDHQEALRQYNDAITSASSDLASIGSEAAKNTVLDRMARLFTLRKVHTVRLEEMVADDAADAASHGSSLQAAA</sequence>
<keyword evidence="2" id="KW-1185">Reference proteome</keyword>
<comment type="caution">
    <text evidence="1">The sequence shown here is derived from an EMBL/GenBank/DDBJ whole genome shotgun (WGS) entry which is preliminary data.</text>
</comment>